<proteinExistence type="predicted"/>
<gene>
    <name evidence="4" type="ORF">K5V21_05940</name>
</gene>
<evidence type="ECO:0000256" key="1">
    <source>
        <dbReference type="ARBA" id="ARBA00022679"/>
    </source>
</evidence>
<dbReference type="GO" id="GO:0016746">
    <property type="term" value="F:acyltransferase activity"/>
    <property type="evidence" value="ECO:0007669"/>
    <property type="project" value="UniProtKB-KW"/>
</dbReference>
<keyword evidence="1 4" id="KW-0808">Transferase</keyword>
<dbReference type="Proteomes" id="UP001299068">
    <property type="component" value="Unassembled WGS sequence"/>
</dbReference>
<reference evidence="4 5" key="1">
    <citation type="journal article" date="2021" name="Cell Host Microbe">
        <title>in vivo commensal control of Clostridioides difficile virulence.</title>
        <authorList>
            <person name="Girinathan B.P."/>
            <person name="Dibenedetto N."/>
            <person name="Worley J.N."/>
            <person name="Peltier J."/>
            <person name="Arrieta-Ortiz M.L."/>
            <person name="Rupa Christinal Immanuel S."/>
            <person name="Lavin R."/>
            <person name="Delaney M.L."/>
            <person name="Cummins C."/>
            <person name="Hoffmann M."/>
            <person name="Luo Y."/>
            <person name="Gonzalez-Escalona N."/>
            <person name="Allard M."/>
            <person name="Onderdonk A.B."/>
            <person name="Gerber G.K."/>
            <person name="Sonenshein A.L."/>
            <person name="Baliga N."/>
            <person name="Dupuy B."/>
            <person name="Bry L."/>
        </authorList>
    </citation>
    <scope>NUCLEOTIDE SEQUENCE [LARGE SCALE GENOMIC DNA]</scope>
    <source>
        <strain evidence="4 5">DSM 599</strain>
    </source>
</reference>
<dbReference type="PANTHER" id="PTHR43800:SF1">
    <property type="entry name" value="PEPTIDYL-LYSINE N-ACETYLTRANSFERASE YJAB"/>
    <property type="match status" value="1"/>
</dbReference>
<name>A0ABS7KW00_CLOSR</name>
<evidence type="ECO:0000256" key="2">
    <source>
        <dbReference type="ARBA" id="ARBA00023315"/>
    </source>
</evidence>
<sequence>MKIWVESTIKSHDFIDENYWIESQDIVRNKYIPISKTYIYKEDNIIKGFISILNNNFIGGLFVANDSQGQGIGRELVDTVKNELNSLTLNVFKENVRALKFYKREGFEIVSESIDSATLKEEILMKWKR</sequence>
<organism evidence="4 5">
    <name type="scientific">Clostridium sardiniense</name>
    <name type="common">Clostridium absonum</name>
    <dbReference type="NCBI Taxonomy" id="29369"/>
    <lineage>
        <taxon>Bacteria</taxon>
        <taxon>Bacillati</taxon>
        <taxon>Bacillota</taxon>
        <taxon>Clostridia</taxon>
        <taxon>Eubacteriales</taxon>
        <taxon>Clostridiaceae</taxon>
        <taxon>Clostridium</taxon>
    </lineage>
</organism>
<dbReference type="PROSITE" id="PS51186">
    <property type="entry name" value="GNAT"/>
    <property type="match status" value="1"/>
</dbReference>
<dbReference type="InterPro" id="IPR000182">
    <property type="entry name" value="GNAT_dom"/>
</dbReference>
<dbReference type="Gene3D" id="3.40.630.30">
    <property type="match status" value="1"/>
</dbReference>
<dbReference type="InterPro" id="IPR016181">
    <property type="entry name" value="Acyl_CoA_acyltransferase"/>
</dbReference>
<dbReference type="EC" id="2.3.1.-" evidence="4"/>
<dbReference type="NCBIfam" id="NF007853">
    <property type="entry name" value="PRK10562.1"/>
    <property type="match status" value="1"/>
</dbReference>
<protein>
    <submittedName>
        <fullName evidence="4">N-acetyltransferase</fullName>
        <ecNumber evidence="4">2.3.1.-</ecNumber>
    </submittedName>
</protein>
<comment type="caution">
    <text evidence="4">The sequence shown here is derived from an EMBL/GenBank/DDBJ whole genome shotgun (WGS) entry which is preliminary data.</text>
</comment>
<evidence type="ECO:0000313" key="4">
    <source>
        <dbReference type="EMBL" id="MBY0754994.1"/>
    </source>
</evidence>
<keyword evidence="5" id="KW-1185">Reference proteome</keyword>
<dbReference type="CDD" id="cd04301">
    <property type="entry name" value="NAT_SF"/>
    <property type="match status" value="1"/>
</dbReference>
<dbReference type="SUPFAM" id="SSF55729">
    <property type="entry name" value="Acyl-CoA N-acyltransferases (Nat)"/>
    <property type="match status" value="1"/>
</dbReference>
<feature type="domain" description="N-acetyltransferase" evidence="3">
    <location>
        <begin position="1"/>
        <end position="129"/>
    </location>
</feature>
<evidence type="ECO:0000259" key="3">
    <source>
        <dbReference type="PROSITE" id="PS51186"/>
    </source>
</evidence>
<keyword evidence="2 4" id="KW-0012">Acyltransferase</keyword>
<accession>A0ABS7KW00</accession>
<dbReference type="EMBL" id="JAIKTU010000004">
    <property type="protein sequence ID" value="MBY0754994.1"/>
    <property type="molecule type" value="Genomic_DNA"/>
</dbReference>
<evidence type="ECO:0000313" key="5">
    <source>
        <dbReference type="Proteomes" id="UP001299068"/>
    </source>
</evidence>
<dbReference type="Pfam" id="PF13673">
    <property type="entry name" value="Acetyltransf_10"/>
    <property type="match status" value="1"/>
</dbReference>
<dbReference type="PANTHER" id="PTHR43800">
    <property type="entry name" value="PEPTIDYL-LYSINE N-ACETYLTRANSFERASE YJAB"/>
    <property type="match status" value="1"/>
</dbReference>